<dbReference type="InterPro" id="IPR029063">
    <property type="entry name" value="SAM-dependent_MTases_sf"/>
</dbReference>
<sequence length="240" mass="28473">MIRKLKKTIKTQIRLQNEVRLQLLELEWANIYHDSIRGKKSLEQLSLNIGRWAGNYTFFYLLNRILNDFKPKQILEFGLGESTKFIITYINNYLNDSELKTIEHDEKWRLLFFESFTVNDNIDIEILKLTDHVVNGYKTHGYLDLCKKINRNFDLYIVDGPFGSNNYSRYDIVYLMENVYKEDEFIILLDDYHRKGEKETAKVLLNILDSKGIVAHTREYVGNKTVYVIATNKYRYAVSL</sequence>
<protein>
    <recommendedName>
        <fullName evidence="3">Methyltransferase domain-containing protein</fullName>
    </recommendedName>
</protein>
<evidence type="ECO:0000313" key="1">
    <source>
        <dbReference type="EMBL" id="SEQ09231.1"/>
    </source>
</evidence>
<accession>A0A1H9D779</accession>
<dbReference type="RefSeq" id="WP_092576763.1">
    <property type="nucleotide sequence ID" value="NZ_FOFN01000001.1"/>
</dbReference>
<dbReference type="Gene3D" id="3.40.50.150">
    <property type="entry name" value="Vaccinia Virus protein VP39"/>
    <property type="match status" value="1"/>
</dbReference>
<dbReference type="AlphaFoldDB" id="A0A1H9D779"/>
<evidence type="ECO:0000313" key="2">
    <source>
        <dbReference type="Proteomes" id="UP000198999"/>
    </source>
</evidence>
<evidence type="ECO:0008006" key="3">
    <source>
        <dbReference type="Google" id="ProtNLM"/>
    </source>
</evidence>
<dbReference type="Proteomes" id="UP000198999">
    <property type="component" value="Unassembled WGS sequence"/>
</dbReference>
<name>A0A1H9D779_9FLAO</name>
<dbReference type="STRING" id="419940.SAMN05421824_1143"/>
<dbReference type="EMBL" id="FOFN01000001">
    <property type="protein sequence ID" value="SEQ09231.1"/>
    <property type="molecule type" value="Genomic_DNA"/>
</dbReference>
<reference evidence="1 2" key="1">
    <citation type="submission" date="2016-10" db="EMBL/GenBank/DDBJ databases">
        <authorList>
            <person name="de Groot N.N."/>
        </authorList>
    </citation>
    <scope>NUCLEOTIDE SEQUENCE [LARGE SCALE GENOMIC DNA]</scope>
    <source>
        <strain evidence="1 2">DSM 21035</strain>
    </source>
</reference>
<gene>
    <name evidence="1" type="ORF">SAMN05421824_1143</name>
</gene>
<organism evidence="1 2">
    <name type="scientific">Hyunsoonleella jejuensis</name>
    <dbReference type="NCBI Taxonomy" id="419940"/>
    <lineage>
        <taxon>Bacteria</taxon>
        <taxon>Pseudomonadati</taxon>
        <taxon>Bacteroidota</taxon>
        <taxon>Flavobacteriia</taxon>
        <taxon>Flavobacteriales</taxon>
        <taxon>Flavobacteriaceae</taxon>
    </lineage>
</organism>
<keyword evidence="2" id="KW-1185">Reference proteome</keyword>
<proteinExistence type="predicted"/>
<dbReference type="OrthoDB" id="668882at2"/>